<name>A0A249PJV4_9HYPH</name>
<proteinExistence type="predicted"/>
<geneLocation type="plasmid" evidence="2">
    <name>psj05684b</name>
</geneLocation>
<evidence type="ECO:0000313" key="1">
    <source>
        <dbReference type="EMBL" id="ASY65964.1"/>
    </source>
</evidence>
<sequence length="37" mass="4178">MLEDIYGDARNTTIERNNILSVSAAMQISAGLIRRKR</sequence>
<accession>A0A249PJV4</accession>
<evidence type="ECO:0000313" key="2">
    <source>
        <dbReference type="Proteomes" id="UP000217211"/>
    </source>
</evidence>
<organism evidence="1 2">
    <name type="scientific">Sinorhizobium sojae CCBAU 05684</name>
    <dbReference type="NCBI Taxonomy" id="716928"/>
    <lineage>
        <taxon>Bacteria</taxon>
        <taxon>Pseudomonadati</taxon>
        <taxon>Pseudomonadota</taxon>
        <taxon>Alphaproteobacteria</taxon>
        <taxon>Hyphomicrobiales</taxon>
        <taxon>Rhizobiaceae</taxon>
        <taxon>Sinorhizobium/Ensifer group</taxon>
        <taxon>Sinorhizobium</taxon>
    </lineage>
</organism>
<dbReference type="EMBL" id="CP023068">
    <property type="protein sequence ID" value="ASY65964.1"/>
    <property type="molecule type" value="Genomic_DNA"/>
</dbReference>
<protein>
    <submittedName>
        <fullName evidence="1">Uncharacterized protein</fullName>
    </submittedName>
</protein>
<keyword evidence="1" id="KW-0614">Plasmid</keyword>
<keyword evidence="2" id="KW-1185">Reference proteome</keyword>
<dbReference type="Proteomes" id="UP000217211">
    <property type="component" value="Plasmid pSJ05684b"/>
</dbReference>
<gene>
    <name evidence="1" type="ORF">SJ05684_b49820</name>
</gene>
<dbReference type="KEGG" id="esj:SJ05684_b49820"/>
<dbReference type="AlphaFoldDB" id="A0A249PJV4"/>
<reference evidence="1 2" key="1">
    <citation type="submission" date="2017-08" db="EMBL/GenBank/DDBJ databases">
        <title>Multipartite genome sequences of Sinorhizobium species nodulating soybeans.</title>
        <authorList>
            <person name="Tian C.F."/>
        </authorList>
    </citation>
    <scope>NUCLEOTIDE SEQUENCE [LARGE SCALE GENOMIC DNA]</scope>
    <source>
        <strain evidence="1 2">CCBAU 05684</strain>
        <plasmid evidence="2">psj05684b</plasmid>
    </source>
</reference>